<reference evidence="2 3" key="1">
    <citation type="journal article" date="2010" name="Stand. Genomic Sci.">
        <title>Complete genome sequence of Spirochaeta smaragdinae type strain (SEBR 4228).</title>
        <authorList>
            <person name="Mavromatis K."/>
            <person name="Yasawong M."/>
            <person name="Chertkov O."/>
            <person name="Lapidus A."/>
            <person name="Lucas S."/>
            <person name="Nolan M."/>
            <person name="Del Rio T.G."/>
            <person name="Tice H."/>
            <person name="Cheng J.F."/>
            <person name="Pitluck S."/>
            <person name="Liolios K."/>
            <person name="Ivanova N."/>
            <person name="Tapia R."/>
            <person name="Han C."/>
            <person name="Bruce D."/>
            <person name="Goodwin L."/>
            <person name="Pati A."/>
            <person name="Chen A."/>
            <person name="Palaniappan K."/>
            <person name="Land M."/>
            <person name="Hauser L."/>
            <person name="Chang Y.J."/>
            <person name="Jeffries C.D."/>
            <person name="Detter J.C."/>
            <person name="Rohde M."/>
            <person name="Brambilla E."/>
            <person name="Spring S."/>
            <person name="Goker M."/>
            <person name="Sikorski J."/>
            <person name="Woyke T."/>
            <person name="Bristow J."/>
            <person name="Eisen J.A."/>
            <person name="Markowitz V."/>
            <person name="Hugenholtz P."/>
            <person name="Klenk H.P."/>
            <person name="Kyrpides N.C."/>
        </authorList>
    </citation>
    <scope>NUCLEOTIDE SEQUENCE [LARGE SCALE GENOMIC DNA]</scope>
    <source>
        <strain evidence="3">DSM 11293 / JCM 15392 / SEBR 4228</strain>
    </source>
</reference>
<dbReference type="HOGENOM" id="CLU_762697_0_0_12"/>
<dbReference type="AlphaFoldDB" id="E1R6W5"/>
<feature type="region of interest" description="Disordered" evidence="1">
    <location>
        <begin position="325"/>
        <end position="371"/>
    </location>
</feature>
<dbReference type="EMBL" id="CP002116">
    <property type="protein sequence ID" value="ADK81292.1"/>
    <property type="molecule type" value="Genomic_DNA"/>
</dbReference>
<evidence type="ECO:0000256" key="1">
    <source>
        <dbReference type="SAM" id="MobiDB-lite"/>
    </source>
</evidence>
<feature type="compositionally biased region" description="Acidic residues" evidence="1">
    <location>
        <begin position="347"/>
        <end position="360"/>
    </location>
</feature>
<dbReference type="KEGG" id="ssm:Spirs_2172"/>
<feature type="region of interest" description="Disordered" evidence="1">
    <location>
        <begin position="234"/>
        <end position="269"/>
    </location>
</feature>
<name>E1R6W5_SEDSS</name>
<dbReference type="eggNOG" id="COG1192">
    <property type="taxonomic scope" value="Bacteria"/>
</dbReference>
<dbReference type="SUPFAM" id="SSF52540">
    <property type="entry name" value="P-loop containing nucleoside triphosphate hydrolases"/>
    <property type="match status" value="1"/>
</dbReference>
<evidence type="ECO:0000313" key="3">
    <source>
        <dbReference type="Proteomes" id="UP000002318"/>
    </source>
</evidence>
<evidence type="ECO:0000313" key="2">
    <source>
        <dbReference type="EMBL" id="ADK81292.1"/>
    </source>
</evidence>
<protein>
    <submittedName>
        <fullName evidence="2">Uncharacterized protein</fullName>
    </submittedName>
</protein>
<sequence>MTIEKTSQIKAGDNLVMVIYGKGGVGKTSFTASAPNVILLDFENGTKYLGARGFNVDVIRLKSWPANAEKQKLAALVAPYHTIALDPLGEAMEKLLNSPALNGRKFRQADGSLTMAGWGEAKAQMRSFIKWLRDSGKNVIIVAHVSEEKDGEMITNRIQVATKLREEIPNIVDVISYMGVKMVDDKPVRILYTPRQGDQFDSKDRTGRIPLTVQVSEHDGFNDLLKAMEIGQQNIPENKMPVPEATPTTSQGPQDEKHTETTPKDPDEEARTQLKYQLDGAIVGELVTKAERDEVLANSKKYKGQVLEAYIKRISDELFNLQQKAESANSTVAPERKNQQAEKPEEVLEEQPQDDEEYAAEEAGQAELEIW</sequence>
<proteinExistence type="predicted"/>
<keyword evidence="3" id="KW-1185">Reference proteome</keyword>
<gene>
    <name evidence="2" type="ordered locus">Spirs_2172</name>
</gene>
<feature type="compositionally biased region" description="Low complexity" evidence="1">
    <location>
        <begin position="361"/>
        <end position="371"/>
    </location>
</feature>
<dbReference type="Proteomes" id="UP000002318">
    <property type="component" value="Chromosome"/>
</dbReference>
<dbReference type="Pfam" id="PF13479">
    <property type="entry name" value="AAA_24"/>
    <property type="match status" value="1"/>
</dbReference>
<dbReference type="OrthoDB" id="787720at2"/>
<feature type="compositionally biased region" description="Basic and acidic residues" evidence="1">
    <location>
        <begin position="254"/>
        <end position="269"/>
    </location>
</feature>
<organism evidence="2 3">
    <name type="scientific">Sediminispirochaeta smaragdinae (strain DSM 11293 / JCM 15392 / SEBR 4228)</name>
    <name type="common">Spirochaeta smaragdinae</name>
    <dbReference type="NCBI Taxonomy" id="573413"/>
    <lineage>
        <taxon>Bacteria</taxon>
        <taxon>Pseudomonadati</taxon>
        <taxon>Spirochaetota</taxon>
        <taxon>Spirochaetia</taxon>
        <taxon>Spirochaetales</taxon>
        <taxon>Spirochaetaceae</taxon>
        <taxon>Sediminispirochaeta</taxon>
    </lineage>
</organism>
<feature type="compositionally biased region" description="Basic and acidic residues" evidence="1">
    <location>
        <begin position="334"/>
        <end position="346"/>
    </location>
</feature>
<dbReference type="InterPro" id="IPR027417">
    <property type="entry name" value="P-loop_NTPase"/>
</dbReference>
<accession>E1R6W5</accession>
<dbReference type="RefSeq" id="WP_013254756.1">
    <property type="nucleotide sequence ID" value="NC_014364.1"/>
</dbReference>
<dbReference type="STRING" id="573413.Spirs_2172"/>